<evidence type="ECO:0000313" key="9">
    <source>
        <dbReference type="EMBL" id="MCU6764463.1"/>
    </source>
</evidence>
<feature type="transmembrane region" description="Helical" evidence="7">
    <location>
        <begin position="205"/>
        <end position="224"/>
    </location>
</feature>
<evidence type="ECO:0000256" key="7">
    <source>
        <dbReference type="RuleBase" id="RU363032"/>
    </source>
</evidence>
<evidence type="ECO:0000256" key="2">
    <source>
        <dbReference type="ARBA" id="ARBA00022448"/>
    </source>
</evidence>
<dbReference type="InterPro" id="IPR051393">
    <property type="entry name" value="ABC_transporter_permease"/>
</dbReference>
<feature type="transmembrane region" description="Helical" evidence="7">
    <location>
        <begin position="112"/>
        <end position="129"/>
    </location>
</feature>
<keyword evidence="3" id="KW-1003">Cell membrane</keyword>
<comment type="similarity">
    <text evidence="7">Belongs to the binding-protein-dependent transport system permease family.</text>
</comment>
<gene>
    <name evidence="9" type="ORF">OCV61_03445</name>
</gene>
<evidence type="ECO:0000256" key="6">
    <source>
        <dbReference type="ARBA" id="ARBA00023136"/>
    </source>
</evidence>
<feature type="transmembrane region" description="Helical" evidence="7">
    <location>
        <begin position="265"/>
        <end position="285"/>
    </location>
</feature>
<dbReference type="Pfam" id="PF00528">
    <property type="entry name" value="BPD_transp_1"/>
    <property type="match status" value="1"/>
</dbReference>
<dbReference type="InterPro" id="IPR035906">
    <property type="entry name" value="MetI-like_sf"/>
</dbReference>
<dbReference type="RefSeq" id="WP_262582655.1">
    <property type="nucleotide sequence ID" value="NZ_JAOQJL010000004.1"/>
</dbReference>
<evidence type="ECO:0000256" key="3">
    <source>
        <dbReference type="ARBA" id="ARBA00022475"/>
    </source>
</evidence>
<feature type="transmembrane region" description="Helical" evidence="7">
    <location>
        <begin position="79"/>
        <end position="100"/>
    </location>
</feature>
<dbReference type="PROSITE" id="PS50928">
    <property type="entry name" value="ABC_TM1"/>
    <property type="match status" value="1"/>
</dbReference>
<evidence type="ECO:0000256" key="1">
    <source>
        <dbReference type="ARBA" id="ARBA00004651"/>
    </source>
</evidence>
<dbReference type="SUPFAM" id="SSF161098">
    <property type="entry name" value="MetI-like"/>
    <property type="match status" value="1"/>
</dbReference>
<reference evidence="9 10" key="1">
    <citation type="journal article" date="2021" name="ISME Commun">
        <title>Automated analysis of genomic sequences facilitates high-throughput and comprehensive description of bacteria.</title>
        <authorList>
            <person name="Hitch T.C.A."/>
        </authorList>
    </citation>
    <scope>NUCLEOTIDE SEQUENCE [LARGE SCALE GENOMIC DNA]</scope>
    <source>
        <strain evidence="9 10">Sanger_23</strain>
    </source>
</reference>
<dbReference type="InterPro" id="IPR000515">
    <property type="entry name" value="MetI-like"/>
</dbReference>
<keyword evidence="2 7" id="KW-0813">Transport</keyword>
<keyword evidence="6 7" id="KW-0472">Membrane</keyword>
<dbReference type="PANTHER" id="PTHR30193:SF37">
    <property type="entry name" value="INNER MEMBRANE ABC TRANSPORTER PERMEASE PROTEIN YCJO"/>
    <property type="match status" value="1"/>
</dbReference>
<name>A0ABT2TQG9_9FIRM</name>
<accession>A0ABT2TQG9</accession>
<protein>
    <submittedName>
        <fullName evidence="9">Sugar ABC transporter permease</fullName>
    </submittedName>
</protein>
<evidence type="ECO:0000256" key="4">
    <source>
        <dbReference type="ARBA" id="ARBA00022692"/>
    </source>
</evidence>
<dbReference type="CDD" id="cd06261">
    <property type="entry name" value="TM_PBP2"/>
    <property type="match status" value="1"/>
</dbReference>
<organism evidence="9 10">
    <name type="scientific">Blautia ammoniilytica</name>
    <dbReference type="NCBI Taxonomy" id="2981782"/>
    <lineage>
        <taxon>Bacteria</taxon>
        <taxon>Bacillati</taxon>
        <taxon>Bacillota</taxon>
        <taxon>Clostridia</taxon>
        <taxon>Lachnospirales</taxon>
        <taxon>Lachnospiraceae</taxon>
        <taxon>Blautia</taxon>
    </lineage>
</organism>
<dbReference type="PANTHER" id="PTHR30193">
    <property type="entry name" value="ABC TRANSPORTER PERMEASE PROTEIN"/>
    <property type="match status" value="1"/>
</dbReference>
<feature type="transmembrane region" description="Helical" evidence="7">
    <location>
        <begin position="20"/>
        <end position="42"/>
    </location>
</feature>
<comment type="caution">
    <text evidence="9">The sequence shown here is derived from an EMBL/GenBank/DDBJ whole genome shotgun (WGS) entry which is preliminary data.</text>
</comment>
<feature type="transmembrane region" description="Helical" evidence="7">
    <location>
        <begin position="159"/>
        <end position="184"/>
    </location>
</feature>
<dbReference type="Gene3D" id="1.10.3720.10">
    <property type="entry name" value="MetI-like"/>
    <property type="match status" value="1"/>
</dbReference>
<keyword evidence="5 7" id="KW-1133">Transmembrane helix</keyword>
<evidence type="ECO:0000256" key="5">
    <source>
        <dbReference type="ARBA" id="ARBA00022989"/>
    </source>
</evidence>
<dbReference type="EMBL" id="JAOQJL010000004">
    <property type="protein sequence ID" value="MCU6764463.1"/>
    <property type="molecule type" value="Genomic_DNA"/>
</dbReference>
<feature type="domain" description="ABC transmembrane type-1" evidence="8">
    <location>
        <begin position="75"/>
        <end position="286"/>
    </location>
</feature>
<keyword evidence="10" id="KW-1185">Reference proteome</keyword>
<keyword evidence="4 7" id="KW-0812">Transmembrane</keyword>
<comment type="subcellular location">
    <subcellularLocation>
        <location evidence="1 7">Cell membrane</location>
        <topology evidence="1 7">Multi-pass membrane protein</topology>
    </subcellularLocation>
</comment>
<dbReference type="Proteomes" id="UP001652409">
    <property type="component" value="Unassembled WGS sequence"/>
</dbReference>
<proteinExistence type="inferred from homology"/>
<evidence type="ECO:0000259" key="8">
    <source>
        <dbReference type="PROSITE" id="PS50928"/>
    </source>
</evidence>
<evidence type="ECO:0000313" key="10">
    <source>
        <dbReference type="Proteomes" id="UP001652409"/>
    </source>
</evidence>
<sequence>MSQEGVVPHKKKNSWGMIGFTLPIVFLYSFLFLIPIAIGFYYSLTNWNGLSSDYKIVGLSNYLKIFKDTRFLNAIKFNVVYMVLLVVFTLVISMAVALMINRIKRFSTFFRSIYFIPAVLSLITVGLIWNELFFRVIPVIGQKLGIEWLSTSMLGNPKLAMVAILIVSLWQGCAVPVMLLIAGLQSVPAELYEAATIDGAGAFQRFKNITVPFLIPIINMIIIMQTKEGLTIFDYIKAMTDGGPGRATEAVGLLIYKYALLESKYSQSVTISMVLTVVIGLISFFTMRVTSSKQVGEE</sequence>